<dbReference type="InterPro" id="IPR003593">
    <property type="entry name" value="AAA+_ATPase"/>
</dbReference>
<protein>
    <submittedName>
        <fullName evidence="13">ATP-binding cassette subfamily B protein</fullName>
    </submittedName>
</protein>
<evidence type="ECO:0000256" key="8">
    <source>
        <dbReference type="ARBA" id="ARBA00023136"/>
    </source>
</evidence>
<comment type="subcellular location">
    <subcellularLocation>
        <location evidence="1">Cell membrane</location>
        <topology evidence="1">Multi-pass membrane protein</topology>
    </subcellularLocation>
</comment>
<evidence type="ECO:0000256" key="9">
    <source>
        <dbReference type="SAM" id="MobiDB-lite"/>
    </source>
</evidence>
<evidence type="ECO:0000256" key="7">
    <source>
        <dbReference type="ARBA" id="ARBA00022989"/>
    </source>
</evidence>
<evidence type="ECO:0000256" key="4">
    <source>
        <dbReference type="ARBA" id="ARBA00022692"/>
    </source>
</evidence>
<dbReference type="SUPFAM" id="SSF90123">
    <property type="entry name" value="ABC transporter transmembrane region"/>
    <property type="match status" value="1"/>
</dbReference>
<dbReference type="CDD" id="cd18575">
    <property type="entry name" value="ABC_6TM_bac_exporter_ABCB8_10_like"/>
    <property type="match status" value="1"/>
</dbReference>
<dbReference type="InterPro" id="IPR011918">
    <property type="entry name" value="ABC_MsbA_ATP-bd"/>
</dbReference>
<evidence type="ECO:0000313" key="14">
    <source>
        <dbReference type="Proteomes" id="UP000248021"/>
    </source>
</evidence>
<dbReference type="GO" id="GO:0005886">
    <property type="term" value="C:plasma membrane"/>
    <property type="evidence" value="ECO:0007669"/>
    <property type="project" value="UniProtKB-SubCell"/>
</dbReference>
<evidence type="ECO:0000256" key="6">
    <source>
        <dbReference type="ARBA" id="ARBA00022840"/>
    </source>
</evidence>
<dbReference type="InterPro" id="IPR011527">
    <property type="entry name" value="ABC1_TM_dom"/>
</dbReference>
<comment type="similarity">
    <text evidence="2">Belongs to the ABC transporter superfamily.</text>
</comment>
<name>A0A2V3U927_9HYPH</name>
<evidence type="ECO:0000256" key="2">
    <source>
        <dbReference type="ARBA" id="ARBA00005417"/>
    </source>
</evidence>
<dbReference type="PROSITE" id="PS50893">
    <property type="entry name" value="ABC_TRANSPORTER_2"/>
    <property type="match status" value="1"/>
</dbReference>
<dbReference type="Pfam" id="PF00664">
    <property type="entry name" value="ABC_membrane"/>
    <property type="match status" value="1"/>
</dbReference>
<evidence type="ECO:0000256" key="5">
    <source>
        <dbReference type="ARBA" id="ARBA00022741"/>
    </source>
</evidence>
<dbReference type="SMART" id="SM00382">
    <property type="entry name" value="AAA"/>
    <property type="match status" value="1"/>
</dbReference>
<evidence type="ECO:0000313" key="13">
    <source>
        <dbReference type="EMBL" id="PXW60316.1"/>
    </source>
</evidence>
<dbReference type="PANTHER" id="PTHR43394">
    <property type="entry name" value="ATP-DEPENDENT PERMEASE MDL1, MITOCHONDRIAL"/>
    <property type="match status" value="1"/>
</dbReference>
<dbReference type="GO" id="GO:0090374">
    <property type="term" value="P:oligopeptide export from mitochondrion"/>
    <property type="evidence" value="ECO:0007669"/>
    <property type="project" value="TreeGrafter"/>
</dbReference>
<feature type="transmembrane region" description="Helical" evidence="10">
    <location>
        <begin position="267"/>
        <end position="289"/>
    </location>
</feature>
<feature type="transmembrane region" description="Helical" evidence="10">
    <location>
        <begin position="45"/>
        <end position="65"/>
    </location>
</feature>
<dbReference type="InterPro" id="IPR036640">
    <property type="entry name" value="ABC1_TM_sf"/>
</dbReference>
<organism evidence="13 14">
    <name type="scientific">Chelatococcus asaccharovorans</name>
    <dbReference type="NCBI Taxonomy" id="28210"/>
    <lineage>
        <taxon>Bacteria</taxon>
        <taxon>Pseudomonadati</taxon>
        <taxon>Pseudomonadota</taxon>
        <taxon>Alphaproteobacteria</taxon>
        <taxon>Hyphomicrobiales</taxon>
        <taxon>Chelatococcaceae</taxon>
        <taxon>Chelatococcus</taxon>
    </lineage>
</organism>
<keyword evidence="7 10" id="KW-1133">Transmembrane helix</keyword>
<dbReference type="InterPro" id="IPR027417">
    <property type="entry name" value="P-loop_NTPase"/>
</dbReference>
<dbReference type="PROSITE" id="PS50929">
    <property type="entry name" value="ABC_TM1F"/>
    <property type="match status" value="1"/>
</dbReference>
<comment type="caution">
    <text evidence="13">The sequence shown here is derived from an EMBL/GenBank/DDBJ whole genome shotgun (WGS) entry which is preliminary data.</text>
</comment>
<dbReference type="NCBIfam" id="TIGR02204">
    <property type="entry name" value="MsbA_rel"/>
    <property type="match status" value="1"/>
</dbReference>
<dbReference type="Gene3D" id="3.40.50.300">
    <property type="entry name" value="P-loop containing nucleotide triphosphate hydrolases"/>
    <property type="match status" value="1"/>
</dbReference>
<dbReference type="SUPFAM" id="SSF52540">
    <property type="entry name" value="P-loop containing nucleoside triphosphate hydrolases"/>
    <property type="match status" value="1"/>
</dbReference>
<dbReference type="EMBL" id="QJJK01000004">
    <property type="protein sequence ID" value="PXW60316.1"/>
    <property type="molecule type" value="Genomic_DNA"/>
</dbReference>
<proteinExistence type="inferred from homology"/>
<dbReference type="InterPro" id="IPR039421">
    <property type="entry name" value="Type_1_exporter"/>
</dbReference>
<dbReference type="InterPro" id="IPR003439">
    <property type="entry name" value="ABC_transporter-like_ATP-bd"/>
</dbReference>
<dbReference type="GO" id="GO:0005524">
    <property type="term" value="F:ATP binding"/>
    <property type="evidence" value="ECO:0007669"/>
    <property type="project" value="UniProtKB-KW"/>
</dbReference>
<feature type="transmembrane region" description="Helical" evidence="10">
    <location>
        <begin position="185"/>
        <end position="202"/>
    </location>
</feature>
<keyword evidence="5" id="KW-0547">Nucleotide-binding</keyword>
<evidence type="ECO:0000259" key="11">
    <source>
        <dbReference type="PROSITE" id="PS50893"/>
    </source>
</evidence>
<evidence type="ECO:0000256" key="10">
    <source>
        <dbReference type="SAM" id="Phobius"/>
    </source>
</evidence>
<dbReference type="Gene3D" id="1.20.1560.10">
    <property type="entry name" value="ABC transporter type 1, transmembrane domain"/>
    <property type="match status" value="1"/>
</dbReference>
<keyword evidence="6 13" id="KW-0067">ATP-binding</keyword>
<gene>
    <name evidence="13" type="ORF">C7450_104370</name>
</gene>
<dbReference type="Pfam" id="PF00005">
    <property type="entry name" value="ABC_tran"/>
    <property type="match status" value="1"/>
</dbReference>
<keyword evidence="3" id="KW-0813">Transport</keyword>
<dbReference type="PROSITE" id="PS00211">
    <property type="entry name" value="ABC_TRANSPORTER_1"/>
    <property type="match status" value="1"/>
</dbReference>
<dbReference type="GO" id="GO:0016887">
    <property type="term" value="F:ATP hydrolysis activity"/>
    <property type="evidence" value="ECO:0007669"/>
    <property type="project" value="InterPro"/>
</dbReference>
<feature type="transmembrane region" description="Helical" evidence="10">
    <location>
        <begin position="85"/>
        <end position="106"/>
    </location>
</feature>
<dbReference type="GO" id="GO:0015421">
    <property type="term" value="F:ABC-type oligopeptide transporter activity"/>
    <property type="evidence" value="ECO:0007669"/>
    <property type="project" value="TreeGrafter"/>
</dbReference>
<keyword evidence="4 10" id="KW-0812">Transmembrane</keyword>
<feature type="region of interest" description="Disordered" evidence="9">
    <location>
        <begin position="1"/>
        <end position="25"/>
    </location>
</feature>
<dbReference type="InterPro" id="IPR017871">
    <property type="entry name" value="ABC_transporter-like_CS"/>
</dbReference>
<dbReference type="AlphaFoldDB" id="A0A2V3U927"/>
<evidence type="ECO:0000256" key="3">
    <source>
        <dbReference type="ARBA" id="ARBA00022448"/>
    </source>
</evidence>
<evidence type="ECO:0000259" key="12">
    <source>
        <dbReference type="PROSITE" id="PS50929"/>
    </source>
</evidence>
<feature type="domain" description="ABC transporter" evidence="11">
    <location>
        <begin position="363"/>
        <end position="599"/>
    </location>
</feature>
<keyword evidence="14" id="KW-1185">Reference proteome</keyword>
<keyword evidence="8 10" id="KW-0472">Membrane</keyword>
<dbReference type="PANTHER" id="PTHR43394:SF1">
    <property type="entry name" value="ATP-BINDING CASSETTE SUB-FAMILY B MEMBER 10, MITOCHONDRIAL"/>
    <property type="match status" value="1"/>
</dbReference>
<sequence>MARRSARPTDDVGQETGSGNAPGTRAPLSALRPLLPYALRYRGRIAAACLALLMASAATLALPLAVRRVIDHGFSTDGAGMIDSYFAVLVVVVGVLALASATRYYFVTTLGERVVTDLRSAVFRHLTHLDAGFYDQAKSGEITSRLTADTTMIKAAFGASASVALRNMVLFFGAAAMMVITSPRLSSLVLIVIPVIVIPLVVSGRGVRRRSRIAQDKLAAVAAYAVEAVGAVRIMQAFNAEDATAARFSRAAEETYEAARASVTARAILTAFALFLISASVVGVLWYGAQDVLAGRMTAGRLSQFVIYAVLAASSLGELSQVWGEVSQAAGAAGRLAELLATRPAVTAPQSPVALPEPPLGTVAFEKVRFAYPTRPDTPSVDDLSFEIRRGERVALVGPSGAGKSTVIQLLLRAYDPQAGVVRVDGVDIATADPAAVRRRIAFVPQDPVVFGTSVIDNIRYGRPEAREAEVRQAAALAAADGFIQALPDGYETLVGERGVTLSGGQRQRIAIARAVLKDAPILVLDEATSALDAESEQLVQSALDRLMEGRTTLVVAHRLATVLSADRILVIDDGRIVEEGTHQSLVARGGLYARLARLQFNHATPERVAVAAGDLRLTAP</sequence>
<reference evidence="13 14" key="1">
    <citation type="submission" date="2018-05" db="EMBL/GenBank/DDBJ databases">
        <title>Genomic Encyclopedia of Type Strains, Phase IV (KMG-IV): sequencing the most valuable type-strain genomes for metagenomic binning, comparative biology and taxonomic classification.</title>
        <authorList>
            <person name="Goeker M."/>
        </authorList>
    </citation>
    <scope>NUCLEOTIDE SEQUENCE [LARGE SCALE GENOMIC DNA]</scope>
    <source>
        <strain evidence="13 14">DSM 6462</strain>
    </source>
</reference>
<dbReference type="Proteomes" id="UP000248021">
    <property type="component" value="Unassembled WGS sequence"/>
</dbReference>
<accession>A0A2V3U927</accession>
<dbReference type="OrthoDB" id="9804259at2"/>
<feature type="transmembrane region" description="Helical" evidence="10">
    <location>
        <begin position="155"/>
        <end position="179"/>
    </location>
</feature>
<evidence type="ECO:0000256" key="1">
    <source>
        <dbReference type="ARBA" id="ARBA00004651"/>
    </source>
</evidence>
<dbReference type="FunFam" id="3.40.50.300:FF:000403">
    <property type="entry name" value="ATP-binding cassette sub-family B member 8, mitochondrial"/>
    <property type="match status" value="1"/>
</dbReference>
<dbReference type="RefSeq" id="WP_110374741.1">
    <property type="nucleotide sequence ID" value="NZ_JAHBRY010000001.1"/>
</dbReference>
<feature type="domain" description="ABC transmembrane type-1" evidence="12">
    <location>
        <begin position="46"/>
        <end position="328"/>
    </location>
</feature>